<reference evidence="2 3" key="1">
    <citation type="submission" date="2015-01" db="EMBL/GenBank/DDBJ databases">
        <title>The Genome Sequence of Fonsecaea multimorphosa CBS 102226.</title>
        <authorList>
            <consortium name="The Broad Institute Genomics Platform"/>
            <person name="Cuomo C."/>
            <person name="de Hoog S."/>
            <person name="Gorbushina A."/>
            <person name="Stielow B."/>
            <person name="Teixiera M."/>
            <person name="Abouelleil A."/>
            <person name="Chapman S.B."/>
            <person name="Priest M."/>
            <person name="Young S.K."/>
            <person name="Wortman J."/>
            <person name="Nusbaum C."/>
            <person name="Birren B."/>
        </authorList>
    </citation>
    <scope>NUCLEOTIDE SEQUENCE [LARGE SCALE GENOMIC DNA]</scope>
    <source>
        <strain evidence="2 3">CBS 102226</strain>
    </source>
</reference>
<sequence length="262" mass="29261">MESAVEISDLKIAVPHPTLRIALTPPRESDGAAVILGLNHPKVYMNLNGPPYPYTAKDWTEWYAKSSSDSKENLSELIAIRKSEQSSPSTTGKFATAGDGSQRSWLGRHWTSTIRHFEDSDASTNANFIGEIGVERESFLYIVDEEERNRRKEANDKLQAGDPNITWEIGFWLVPEYHGRGIMPAALQTLMAEVIIPHMNAHTIVGTYFEHNLASRRVFEKCGFSFEKVVPSAIAINPAKIGEAQRPKVGVGILRWERNLGD</sequence>
<name>A0A0D2JXW8_9EURO</name>
<gene>
    <name evidence="2" type="ORF">Z520_08866</name>
</gene>
<feature type="domain" description="N-acetyltransferase" evidence="1">
    <location>
        <begin position="78"/>
        <end position="243"/>
    </location>
</feature>
<protein>
    <recommendedName>
        <fullName evidence="1">N-acetyltransferase domain-containing protein</fullName>
    </recommendedName>
</protein>
<dbReference type="PANTHER" id="PTHR43328:SF1">
    <property type="entry name" value="N-ACETYLTRANSFERASE DOMAIN-CONTAINING PROTEIN"/>
    <property type="match status" value="1"/>
</dbReference>
<evidence type="ECO:0000313" key="3">
    <source>
        <dbReference type="Proteomes" id="UP000053411"/>
    </source>
</evidence>
<dbReference type="AlphaFoldDB" id="A0A0D2JXW8"/>
<dbReference type="InterPro" id="IPR016181">
    <property type="entry name" value="Acyl_CoA_acyltransferase"/>
</dbReference>
<dbReference type="GO" id="GO:0016747">
    <property type="term" value="F:acyltransferase activity, transferring groups other than amino-acyl groups"/>
    <property type="evidence" value="ECO:0007669"/>
    <property type="project" value="InterPro"/>
</dbReference>
<dbReference type="GeneID" id="27714612"/>
<accession>A0A0D2JXW8</accession>
<dbReference type="EMBL" id="KN848082">
    <property type="protein sequence ID" value="KIX95349.1"/>
    <property type="molecule type" value="Genomic_DNA"/>
</dbReference>
<dbReference type="STRING" id="1442371.A0A0D2JXW8"/>
<dbReference type="InterPro" id="IPR000182">
    <property type="entry name" value="GNAT_dom"/>
</dbReference>
<dbReference type="Pfam" id="PF13302">
    <property type="entry name" value="Acetyltransf_3"/>
    <property type="match status" value="1"/>
</dbReference>
<dbReference type="Proteomes" id="UP000053411">
    <property type="component" value="Unassembled WGS sequence"/>
</dbReference>
<dbReference type="PROSITE" id="PS51186">
    <property type="entry name" value="GNAT"/>
    <property type="match status" value="1"/>
</dbReference>
<dbReference type="SUPFAM" id="SSF55729">
    <property type="entry name" value="Acyl-CoA N-acyltransferases (Nat)"/>
    <property type="match status" value="1"/>
</dbReference>
<dbReference type="PANTHER" id="PTHR43328">
    <property type="entry name" value="ACETYLTRANSFERASE-RELATED"/>
    <property type="match status" value="1"/>
</dbReference>
<dbReference type="VEuPathDB" id="FungiDB:Z520_08866"/>
<proteinExistence type="predicted"/>
<organism evidence="2 3">
    <name type="scientific">Fonsecaea multimorphosa CBS 102226</name>
    <dbReference type="NCBI Taxonomy" id="1442371"/>
    <lineage>
        <taxon>Eukaryota</taxon>
        <taxon>Fungi</taxon>
        <taxon>Dikarya</taxon>
        <taxon>Ascomycota</taxon>
        <taxon>Pezizomycotina</taxon>
        <taxon>Eurotiomycetes</taxon>
        <taxon>Chaetothyriomycetidae</taxon>
        <taxon>Chaetothyriales</taxon>
        <taxon>Herpotrichiellaceae</taxon>
        <taxon>Fonsecaea</taxon>
    </lineage>
</organism>
<evidence type="ECO:0000313" key="2">
    <source>
        <dbReference type="EMBL" id="KIX95349.1"/>
    </source>
</evidence>
<dbReference type="OrthoDB" id="630895at2759"/>
<dbReference type="RefSeq" id="XP_016629472.1">
    <property type="nucleotide sequence ID" value="XM_016779362.1"/>
</dbReference>
<evidence type="ECO:0000259" key="1">
    <source>
        <dbReference type="PROSITE" id="PS51186"/>
    </source>
</evidence>
<dbReference type="Gene3D" id="3.40.630.30">
    <property type="match status" value="1"/>
</dbReference>
<keyword evidence="3" id="KW-1185">Reference proteome</keyword>